<keyword evidence="1" id="KW-0805">Transcription regulation</keyword>
<accession>A0A940MDX2</accession>
<sequence>MSKRLDSNRSPRERLLETANRLFYAEGIHTVGIDRILKEAGVAKASLYKTFGNKEGLVKAYLEGRHQRQVTRIQTALERAGTDPRERLLAVFDAQATLFAEPDFHGCPFAAAAAEERPGGEIELMSAGYRNYAREVFRGLAEAAGAADPGTLARQLHLVYDGALHAARMDRDPGVAVVARATGAVLVDAALAH</sequence>
<dbReference type="InterPro" id="IPR036271">
    <property type="entry name" value="Tet_transcr_reg_TetR-rel_C_sf"/>
</dbReference>
<evidence type="ECO:0000256" key="2">
    <source>
        <dbReference type="ARBA" id="ARBA00023125"/>
    </source>
</evidence>
<keyword evidence="7" id="KW-1185">Reference proteome</keyword>
<dbReference type="EMBL" id="JAGIQL010000061">
    <property type="protein sequence ID" value="MBP0459103.1"/>
    <property type="molecule type" value="Genomic_DNA"/>
</dbReference>
<reference evidence="6" key="1">
    <citation type="submission" date="2021-03" db="EMBL/GenBank/DDBJ databases">
        <title>Whole genome sequence of Streptomyces bomunensis MMS17-BM035.</title>
        <authorList>
            <person name="Lee J.H."/>
        </authorList>
    </citation>
    <scope>NUCLEOTIDE SEQUENCE</scope>
    <source>
        <strain evidence="6">MMS17-BM035</strain>
    </source>
</reference>
<evidence type="ECO:0000256" key="1">
    <source>
        <dbReference type="ARBA" id="ARBA00023015"/>
    </source>
</evidence>
<protein>
    <submittedName>
        <fullName evidence="6">TetR/AcrR family transcriptional regulator</fullName>
    </submittedName>
</protein>
<comment type="caution">
    <text evidence="6">The sequence shown here is derived from an EMBL/GenBank/DDBJ whole genome shotgun (WGS) entry which is preliminary data.</text>
</comment>
<evidence type="ECO:0000259" key="5">
    <source>
        <dbReference type="PROSITE" id="PS50977"/>
    </source>
</evidence>
<dbReference type="RefSeq" id="WP_209340845.1">
    <property type="nucleotide sequence ID" value="NZ_JAGIQL010000061.1"/>
</dbReference>
<feature type="DNA-binding region" description="H-T-H motif" evidence="4">
    <location>
        <begin position="32"/>
        <end position="51"/>
    </location>
</feature>
<dbReference type="GO" id="GO:0003677">
    <property type="term" value="F:DNA binding"/>
    <property type="evidence" value="ECO:0007669"/>
    <property type="project" value="UniProtKB-UniRule"/>
</dbReference>
<evidence type="ECO:0000313" key="6">
    <source>
        <dbReference type="EMBL" id="MBP0459103.1"/>
    </source>
</evidence>
<dbReference type="PANTHER" id="PTHR47506">
    <property type="entry name" value="TRANSCRIPTIONAL REGULATORY PROTEIN"/>
    <property type="match status" value="1"/>
</dbReference>
<proteinExistence type="predicted"/>
<dbReference type="PANTHER" id="PTHR47506:SF1">
    <property type="entry name" value="HTH-TYPE TRANSCRIPTIONAL REGULATOR YJDC"/>
    <property type="match status" value="1"/>
</dbReference>
<dbReference type="InterPro" id="IPR009057">
    <property type="entry name" value="Homeodomain-like_sf"/>
</dbReference>
<evidence type="ECO:0000256" key="3">
    <source>
        <dbReference type="ARBA" id="ARBA00023163"/>
    </source>
</evidence>
<dbReference type="Pfam" id="PF00440">
    <property type="entry name" value="TetR_N"/>
    <property type="match status" value="1"/>
</dbReference>
<organism evidence="6 7">
    <name type="scientific">Streptomyces montanisoli</name>
    <dbReference type="NCBI Taxonomy" id="2798581"/>
    <lineage>
        <taxon>Bacteria</taxon>
        <taxon>Bacillati</taxon>
        <taxon>Actinomycetota</taxon>
        <taxon>Actinomycetes</taxon>
        <taxon>Kitasatosporales</taxon>
        <taxon>Streptomycetaceae</taxon>
        <taxon>Streptomyces</taxon>
    </lineage>
</organism>
<evidence type="ECO:0000256" key="4">
    <source>
        <dbReference type="PROSITE-ProRule" id="PRU00335"/>
    </source>
</evidence>
<dbReference type="AlphaFoldDB" id="A0A940MDX2"/>
<keyword evidence="2 4" id="KW-0238">DNA-binding</keyword>
<dbReference type="SUPFAM" id="SSF48498">
    <property type="entry name" value="Tetracyclin repressor-like, C-terminal domain"/>
    <property type="match status" value="1"/>
</dbReference>
<dbReference type="Proteomes" id="UP000670475">
    <property type="component" value="Unassembled WGS sequence"/>
</dbReference>
<keyword evidence="3" id="KW-0804">Transcription</keyword>
<dbReference type="InterPro" id="IPR001647">
    <property type="entry name" value="HTH_TetR"/>
</dbReference>
<dbReference type="PROSITE" id="PS50977">
    <property type="entry name" value="HTH_TETR_2"/>
    <property type="match status" value="1"/>
</dbReference>
<dbReference type="Gene3D" id="1.10.357.10">
    <property type="entry name" value="Tetracycline Repressor, domain 2"/>
    <property type="match status" value="1"/>
</dbReference>
<feature type="domain" description="HTH tetR-type" evidence="5">
    <location>
        <begin position="9"/>
        <end position="69"/>
    </location>
</feature>
<gene>
    <name evidence="6" type="ORF">JFN87_16555</name>
</gene>
<name>A0A940MDX2_9ACTN</name>
<evidence type="ECO:0000313" key="7">
    <source>
        <dbReference type="Proteomes" id="UP000670475"/>
    </source>
</evidence>
<dbReference type="PRINTS" id="PR00455">
    <property type="entry name" value="HTHTETR"/>
</dbReference>
<dbReference type="SUPFAM" id="SSF46689">
    <property type="entry name" value="Homeodomain-like"/>
    <property type="match status" value="1"/>
</dbReference>